<protein>
    <submittedName>
        <fullName evidence="1">Uncharacterized protein</fullName>
    </submittedName>
</protein>
<proteinExistence type="predicted"/>
<evidence type="ECO:0000313" key="1">
    <source>
        <dbReference type="EMBL" id="KAJ3551986.1"/>
    </source>
</evidence>
<comment type="caution">
    <text evidence="1">The sequence shown here is derived from an EMBL/GenBank/DDBJ whole genome shotgun (WGS) entry which is preliminary data.</text>
</comment>
<sequence>MLGRIDRSNHSTDPGSADDPMVPGFSERIVRRSTVIPDGNVFTEDIITMLPYHETQVMWEDLSPRTVLGSDVWSGLFVFSSIWIQ</sequence>
<name>A0ACC1T322_9APHY</name>
<dbReference type="Proteomes" id="UP001148662">
    <property type="component" value="Unassembled WGS sequence"/>
</dbReference>
<organism evidence="1 2">
    <name type="scientific">Phlebia brevispora</name>
    <dbReference type="NCBI Taxonomy" id="194682"/>
    <lineage>
        <taxon>Eukaryota</taxon>
        <taxon>Fungi</taxon>
        <taxon>Dikarya</taxon>
        <taxon>Basidiomycota</taxon>
        <taxon>Agaricomycotina</taxon>
        <taxon>Agaricomycetes</taxon>
        <taxon>Polyporales</taxon>
        <taxon>Meruliaceae</taxon>
        <taxon>Phlebia</taxon>
    </lineage>
</organism>
<gene>
    <name evidence="1" type="ORF">NM688_g4394</name>
</gene>
<keyword evidence="2" id="KW-1185">Reference proteome</keyword>
<accession>A0ACC1T322</accession>
<evidence type="ECO:0000313" key="2">
    <source>
        <dbReference type="Proteomes" id="UP001148662"/>
    </source>
</evidence>
<reference evidence="1" key="1">
    <citation type="submission" date="2022-07" db="EMBL/GenBank/DDBJ databases">
        <title>Genome Sequence of Phlebia brevispora.</title>
        <authorList>
            <person name="Buettner E."/>
        </authorList>
    </citation>
    <scope>NUCLEOTIDE SEQUENCE</scope>
    <source>
        <strain evidence="1">MPL23</strain>
    </source>
</reference>
<dbReference type="EMBL" id="JANHOG010000721">
    <property type="protein sequence ID" value="KAJ3551986.1"/>
    <property type="molecule type" value="Genomic_DNA"/>
</dbReference>